<dbReference type="RefSeq" id="WP_190262638.1">
    <property type="nucleotide sequence ID" value="NZ_CP053923.1"/>
</dbReference>
<dbReference type="AlphaFoldDB" id="A0A7H1N090"/>
<dbReference type="EMBL" id="CP053923">
    <property type="protein sequence ID" value="QNT69126.1"/>
    <property type="molecule type" value="Genomic_DNA"/>
</dbReference>
<dbReference type="Proteomes" id="UP000516369">
    <property type="component" value="Chromosome"/>
</dbReference>
<keyword evidence="2" id="KW-1185">Reference proteome</keyword>
<protein>
    <submittedName>
        <fullName evidence="1">Sigma-70 family RNA polymerase sigma factor</fullName>
    </submittedName>
</protein>
<proteinExistence type="predicted"/>
<dbReference type="KEGG" id="dvn:HQ394_06905"/>
<evidence type="ECO:0000313" key="1">
    <source>
        <dbReference type="EMBL" id="QNT69126.1"/>
    </source>
</evidence>
<evidence type="ECO:0000313" key="2">
    <source>
        <dbReference type="Proteomes" id="UP000516369"/>
    </source>
</evidence>
<reference evidence="1 2" key="1">
    <citation type="submission" date="2020-05" db="EMBL/GenBank/DDBJ databases">
        <title>Complete closed genome sequence of Defluviicoccus vanus.</title>
        <authorList>
            <person name="Bessarab I."/>
            <person name="Arumugam K."/>
            <person name="Maszenan A.M."/>
            <person name="Seviour R.J."/>
            <person name="Williams R.B."/>
        </authorList>
    </citation>
    <scope>NUCLEOTIDE SEQUENCE [LARGE SCALE GENOMIC DNA]</scope>
    <source>
        <strain evidence="1 2">Ben 114</strain>
    </source>
</reference>
<gene>
    <name evidence="1" type="ORF">HQ394_06905</name>
</gene>
<accession>A0A7H1N090</accession>
<name>A0A7H1N090_9PROT</name>
<organism evidence="1 2">
    <name type="scientific">Defluviicoccus vanus</name>
    <dbReference type="NCBI Taxonomy" id="111831"/>
    <lineage>
        <taxon>Bacteria</taxon>
        <taxon>Pseudomonadati</taxon>
        <taxon>Pseudomonadota</taxon>
        <taxon>Alphaproteobacteria</taxon>
        <taxon>Rhodospirillales</taxon>
        <taxon>Rhodospirillaceae</taxon>
        <taxon>Defluviicoccus</taxon>
    </lineage>
</organism>
<sequence length="245" mass="27148">MQSLEPLTVKMQFDALRQARPELRGFVEPSALLDHLYDLSVDRDEKDRALAGLVTVAQGADPARELAVILLWLALWPGLDALYRRLWRHFAAAPDELVSEISERFIAGIHRLDLGRVRRIAATLLMNVERDIRADLRKSWAEAARRDELPEDGTEIDSAAGTMPPTVRPDSVFGLPPGVDADIAAAMIRETLAAMIGDDADLVVAVVIVGEGQREAGGRLGISHDAARKRYQRSMDRLRLIMEGR</sequence>